<dbReference type="EMBL" id="CM000882">
    <property type="protein sequence ID" value="KQJ95674.1"/>
    <property type="molecule type" value="Genomic_DNA"/>
</dbReference>
<dbReference type="HOGENOM" id="CLU_004253_6_4_1"/>
<keyword evidence="4" id="KW-1185">Reference proteome</keyword>
<name>I1I248_BRADI</name>
<dbReference type="SUPFAM" id="SSF49599">
    <property type="entry name" value="TRAF domain-like"/>
    <property type="match status" value="1"/>
</dbReference>
<dbReference type="PANTHER" id="PTHR26379:SF480">
    <property type="entry name" value="MATH DOMAIN-CONTAINING PROTEIN"/>
    <property type="match status" value="1"/>
</dbReference>
<evidence type="ECO:0000313" key="2">
    <source>
        <dbReference type="EMBL" id="KQJ95674.1"/>
    </source>
</evidence>
<dbReference type="InterPro" id="IPR002083">
    <property type="entry name" value="MATH/TRAF_dom"/>
</dbReference>
<dbReference type="GeneID" id="104584067"/>
<reference evidence="2" key="2">
    <citation type="submission" date="2017-06" db="EMBL/GenBank/DDBJ databases">
        <title>WGS assembly of Brachypodium distachyon.</title>
        <authorList>
            <consortium name="The International Brachypodium Initiative"/>
            <person name="Lucas S."/>
            <person name="Harmon-Smith M."/>
            <person name="Lail K."/>
            <person name="Tice H."/>
            <person name="Grimwood J."/>
            <person name="Bruce D."/>
            <person name="Barry K."/>
            <person name="Shu S."/>
            <person name="Lindquist E."/>
            <person name="Wang M."/>
            <person name="Pitluck S."/>
            <person name="Vogel J.P."/>
            <person name="Garvin D.F."/>
            <person name="Mockler T.C."/>
            <person name="Schmutz J."/>
            <person name="Rokhsar D."/>
            <person name="Bevan M.W."/>
        </authorList>
    </citation>
    <scope>NUCLEOTIDE SEQUENCE</scope>
    <source>
        <strain evidence="2">Bd21</strain>
    </source>
</reference>
<dbReference type="OMA" id="EETTMGM"/>
<gene>
    <name evidence="3" type="primary">LOC104584067</name>
    <name evidence="2" type="ORF">BRADI_3g18500v3</name>
</gene>
<dbReference type="Gramene" id="KQJ95674">
    <property type="protein sequence ID" value="KQJ95674"/>
    <property type="gene ID" value="BRADI_3g18500v3"/>
</dbReference>
<sequence>MEEPQKPPIARTTASTCAAETARGTHAFKIAGYKLHKGLGVGNFIRSASFAVGGYRWCVRYYPDGSHRRDQGYVSIGVELQSPRSEVRALYDLWLTNPATGASSPVFSRPSSFPAFSTFKPDQNFRGSNQFMKRELLEASPYLQDDCLVIHCDLTVLKGIRVEEEETTMGMGMASEIQVPPSDSPDSFGKLVEEKKRADVVAFMRLRARFFSDLRIKNAARTRGGRERESEDR</sequence>
<accession>I1I248</accession>
<reference evidence="2 3" key="1">
    <citation type="journal article" date="2010" name="Nature">
        <title>Genome sequencing and analysis of the model grass Brachypodium distachyon.</title>
        <authorList>
            <consortium name="International Brachypodium Initiative"/>
        </authorList>
    </citation>
    <scope>NUCLEOTIDE SEQUENCE [LARGE SCALE GENOMIC DNA]</scope>
    <source>
        <strain evidence="2 3">Bd21</strain>
    </source>
</reference>
<evidence type="ECO:0000313" key="4">
    <source>
        <dbReference type="Proteomes" id="UP000008810"/>
    </source>
</evidence>
<dbReference type="EnsemblPlants" id="KQJ95674">
    <property type="protein sequence ID" value="KQJ95674"/>
    <property type="gene ID" value="BRADI_3g18500v3"/>
</dbReference>
<evidence type="ECO:0000313" key="3">
    <source>
        <dbReference type="EnsemblPlants" id="KQJ95674"/>
    </source>
</evidence>
<dbReference type="InterPro" id="IPR008974">
    <property type="entry name" value="TRAF-like"/>
</dbReference>
<dbReference type="KEGG" id="bdi:104584067"/>
<dbReference type="Pfam" id="PF22486">
    <property type="entry name" value="MATH_2"/>
    <property type="match status" value="1"/>
</dbReference>
<dbReference type="CDD" id="cd00121">
    <property type="entry name" value="MATH"/>
    <property type="match status" value="1"/>
</dbReference>
<reference evidence="3" key="3">
    <citation type="submission" date="2018-08" db="UniProtKB">
        <authorList>
            <consortium name="EnsemblPlants"/>
        </authorList>
    </citation>
    <scope>IDENTIFICATION</scope>
    <source>
        <strain evidence="3">cv. Bd21</strain>
    </source>
</reference>
<dbReference type="Gene3D" id="2.60.210.10">
    <property type="entry name" value="Apoptosis, Tumor Necrosis Factor Receptor Associated Protein 2, Chain A"/>
    <property type="match status" value="1"/>
</dbReference>
<dbReference type="InterPro" id="IPR045005">
    <property type="entry name" value="BPM1-6"/>
</dbReference>
<dbReference type="OrthoDB" id="694498at2759"/>
<feature type="domain" description="MATH" evidence="1">
    <location>
        <begin position="23"/>
        <end position="154"/>
    </location>
</feature>
<protein>
    <recommendedName>
        <fullName evidence="1">MATH domain-containing protein</fullName>
    </recommendedName>
</protein>
<dbReference type="PROSITE" id="PS50144">
    <property type="entry name" value="MATH"/>
    <property type="match status" value="1"/>
</dbReference>
<proteinExistence type="predicted"/>
<dbReference type="Proteomes" id="UP000008810">
    <property type="component" value="Chromosome 3"/>
</dbReference>
<dbReference type="GO" id="GO:0016567">
    <property type="term" value="P:protein ubiquitination"/>
    <property type="evidence" value="ECO:0007669"/>
    <property type="project" value="InterPro"/>
</dbReference>
<dbReference type="PANTHER" id="PTHR26379">
    <property type="entry name" value="BTB/POZ AND MATH DOMAIN-CONTAINING PROTEIN 1"/>
    <property type="match status" value="1"/>
</dbReference>
<dbReference type="RefSeq" id="XP_010236481.1">
    <property type="nucleotide sequence ID" value="XM_010238179.2"/>
</dbReference>
<evidence type="ECO:0000259" key="1">
    <source>
        <dbReference type="PROSITE" id="PS50144"/>
    </source>
</evidence>
<dbReference type="AlphaFoldDB" id="I1I248"/>
<organism evidence="2">
    <name type="scientific">Brachypodium distachyon</name>
    <name type="common">Purple false brome</name>
    <name type="synonym">Trachynia distachya</name>
    <dbReference type="NCBI Taxonomy" id="15368"/>
    <lineage>
        <taxon>Eukaryota</taxon>
        <taxon>Viridiplantae</taxon>
        <taxon>Streptophyta</taxon>
        <taxon>Embryophyta</taxon>
        <taxon>Tracheophyta</taxon>
        <taxon>Spermatophyta</taxon>
        <taxon>Magnoliopsida</taxon>
        <taxon>Liliopsida</taxon>
        <taxon>Poales</taxon>
        <taxon>Poaceae</taxon>
        <taxon>BOP clade</taxon>
        <taxon>Pooideae</taxon>
        <taxon>Stipodae</taxon>
        <taxon>Brachypodieae</taxon>
        <taxon>Brachypodium</taxon>
    </lineage>
</organism>
<dbReference type="eggNOG" id="KOG1987">
    <property type="taxonomic scope" value="Eukaryota"/>
</dbReference>